<dbReference type="PANTHER" id="PTHR10491:SF4">
    <property type="entry name" value="METHIONINE ADENOSYLTRANSFERASE 2 SUBUNIT BETA"/>
    <property type="match status" value="1"/>
</dbReference>
<dbReference type="RefSeq" id="WP_227475919.1">
    <property type="nucleotide sequence ID" value="NZ_JAFMPT010000002.1"/>
</dbReference>
<evidence type="ECO:0000256" key="6">
    <source>
        <dbReference type="RuleBase" id="RU364082"/>
    </source>
</evidence>
<evidence type="ECO:0000313" key="8">
    <source>
        <dbReference type="EMBL" id="MCC1483472.1"/>
    </source>
</evidence>
<keyword evidence="6" id="KW-0521">NADP</keyword>
<keyword evidence="9" id="KW-1185">Reference proteome</keyword>
<comment type="similarity">
    <text evidence="2 6">Belongs to the dTDP-4-dehydrorhamnose reductase family.</text>
</comment>
<feature type="domain" description="RmlD-like substrate binding" evidence="7">
    <location>
        <begin position="3"/>
        <end position="283"/>
    </location>
</feature>
<evidence type="ECO:0000313" key="9">
    <source>
        <dbReference type="Proteomes" id="UP000778797"/>
    </source>
</evidence>
<comment type="catalytic activity">
    <reaction evidence="5">
        <text>dTDP-beta-L-rhamnose + NADP(+) = dTDP-4-dehydro-beta-L-rhamnose + NADPH + H(+)</text>
        <dbReference type="Rhea" id="RHEA:21796"/>
        <dbReference type="ChEBI" id="CHEBI:15378"/>
        <dbReference type="ChEBI" id="CHEBI:57510"/>
        <dbReference type="ChEBI" id="CHEBI:57783"/>
        <dbReference type="ChEBI" id="CHEBI:58349"/>
        <dbReference type="ChEBI" id="CHEBI:62830"/>
        <dbReference type="EC" id="1.1.1.133"/>
    </reaction>
</comment>
<proteinExistence type="inferred from homology"/>
<evidence type="ECO:0000256" key="2">
    <source>
        <dbReference type="ARBA" id="ARBA00010944"/>
    </source>
</evidence>
<protein>
    <recommendedName>
        <fullName evidence="4 6">dTDP-4-dehydrorhamnose reductase</fullName>
        <ecNumber evidence="3 6">1.1.1.133</ecNumber>
    </recommendedName>
</protein>
<evidence type="ECO:0000256" key="3">
    <source>
        <dbReference type="ARBA" id="ARBA00012929"/>
    </source>
</evidence>
<comment type="pathway">
    <text evidence="1 6">Carbohydrate biosynthesis; dTDP-L-rhamnose biosynthesis.</text>
</comment>
<reference evidence="9" key="2">
    <citation type="submission" date="2023-07" db="EMBL/GenBank/DDBJ databases">
        <title>Genome of Winogradskyella sp. E313.</title>
        <authorList>
            <person name="Zhou Y."/>
        </authorList>
    </citation>
    <scope>NUCLEOTIDE SEQUENCE [LARGE SCALE GENOMIC DNA]</scope>
    <source>
        <strain evidence="9">E313</strain>
    </source>
</reference>
<comment type="function">
    <text evidence="6">Catalyzes the reduction of dTDP-6-deoxy-L-lyxo-4-hexulose to yield dTDP-L-rhamnose.</text>
</comment>
<comment type="caution">
    <text evidence="8">The sequence shown here is derived from an EMBL/GenBank/DDBJ whole genome shotgun (WGS) entry which is preliminary data.</text>
</comment>
<accession>A0ABS8EKV1</accession>
<reference evidence="9" key="1">
    <citation type="submission" date="2021-03" db="EMBL/GenBank/DDBJ databases">
        <title>Genome of Cognatishimia sp. F0-27.</title>
        <authorList>
            <person name="Ping X."/>
        </authorList>
    </citation>
    <scope>NUCLEOTIDE SEQUENCE [LARGE SCALE GENOMIC DNA]</scope>
    <source>
        <strain evidence="9">E313</strain>
    </source>
</reference>
<dbReference type="InterPro" id="IPR005913">
    <property type="entry name" value="dTDP_dehydrorham_reduct"/>
</dbReference>
<dbReference type="Pfam" id="PF04321">
    <property type="entry name" value="RmlD_sub_bind"/>
    <property type="match status" value="1"/>
</dbReference>
<name>A0ABS8EKV1_9FLAO</name>
<evidence type="ECO:0000256" key="5">
    <source>
        <dbReference type="ARBA" id="ARBA00048200"/>
    </source>
</evidence>
<evidence type="ECO:0000256" key="4">
    <source>
        <dbReference type="ARBA" id="ARBA00017099"/>
    </source>
</evidence>
<dbReference type="EC" id="1.1.1.133" evidence="3 6"/>
<keyword evidence="6 8" id="KW-0560">Oxidoreductase</keyword>
<dbReference type="CDD" id="cd05254">
    <property type="entry name" value="dTDP_HR_like_SDR_e"/>
    <property type="match status" value="1"/>
</dbReference>
<evidence type="ECO:0000259" key="7">
    <source>
        <dbReference type="Pfam" id="PF04321"/>
    </source>
</evidence>
<gene>
    <name evidence="8" type="primary">rfbD</name>
    <name evidence="8" type="ORF">J1C55_02620</name>
</gene>
<dbReference type="Gene3D" id="3.40.50.720">
    <property type="entry name" value="NAD(P)-binding Rossmann-like Domain"/>
    <property type="match status" value="1"/>
</dbReference>
<dbReference type="EMBL" id="JAFMPT010000002">
    <property type="protein sequence ID" value="MCC1483472.1"/>
    <property type="molecule type" value="Genomic_DNA"/>
</dbReference>
<dbReference type="NCBIfam" id="TIGR01214">
    <property type="entry name" value="rmlD"/>
    <property type="match status" value="1"/>
</dbReference>
<dbReference type="InterPro" id="IPR029903">
    <property type="entry name" value="RmlD-like-bd"/>
</dbReference>
<dbReference type="Proteomes" id="UP000778797">
    <property type="component" value="Unassembled WGS sequence"/>
</dbReference>
<evidence type="ECO:0000256" key="1">
    <source>
        <dbReference type="ARBA" id="ARBA00004781"/>
    </source>
</evidence>
<dbReference type="PANTHER" id="PTHR10491">
    <property type="entry name" value="DTDP-4-DEHYDRORHAMNOSE REDUCTASE"/>
    <property type="match status" value="1"/>
</dbReference>
<dbReference type="InterPro" id="IPR036291">
    <property type="entry name" value="NAD(P)-bd_dom_sf"/>
</dbReference>
<organism evidence="8 9">
    <name type="scientific">Winogradskyella immobilis</name>
    <dbReference type="NCBI Taxonomy" id="2816852"/>
    <lineage>
        <taxon>Bacteria</taxon>
        <taxon>Pseudomonadati</taxon>
        <taxon>Bacteroidota</taxon>
        <taxon>Flavobacteriia</taxon>
        <taxon>Flavobacteriales</taxon>
        <taxon>Flavobacteriaceae</taxon>
        <taxon>Winogradskyella</taxon>
    </lineage>
</organism>
<dbReference type="SUPFAM" id="SSF51735">
    <property type="entry name" value="NAD(P)-binding Rossmann-fold domains"/>
    <property type="match status" value="1"/>
</dbReference>
<dbReference type="Gene3D" id="3.90.25.10">
    <property type="entry name" value="UDP-galactose 4-epimerase, domain 1"/>
    <property type="match status" value="1"/>
</dbReference>
<dbReference type="GO" id="GO:0008831">
    <property type="term" value="F:dTDP-4-dehydrorhamnose reductase activity"/>
    <property type="evidence" value="ECO:0007669"/>
    <property type="project" value="UniProtKB-EC"/>
</dbReference>
<sequence>MKTILVTGKDSQLSQCIQDIKNQYPKLNFIFKSSKALDITNNDQLELFFNTNTIDYCINCAAYTAVDKAEIEKEKATKVNFEGIKNLVNICNEANATLIHISTDFVFNGNSKKPYLETDKTDPINVYGKTKRKGELKVIENSQKYFIIRTSWLYSEYGTNFLKTMLKLSNQKDKIDVVNDQIGSPTYAKDLAEVILKFIDLNILNYGIYNYSNSGEISWYQFAKTIFKILNISIKTNSISSKDYKTLAKRPDYSVLNTNKIRQVFDIDIPNWEISLKKAISNLNE</sequence>